<sequence>MSARLAAELARAVAGPVRRPADPGFSAELAGFQLGLRHRPDVVVGALDAADVRAALRIAGDHAIPVTVHGTGHGMRSAADGGIVLGLRRLNEVEIDPVAGTARLGGGATWAEVIAATAPHGLLPPSGSAAGVGAAGYVFGGGLGLLARSDGWACDHVRSFTVATLDGTEREVGPDDTERFARLRGTGPVHGEVVTAMTVGLLPGGPLQGGGLTFDLGPATAGGDPAVLQAYREWTDALPDDLTSALRVMSFPDLDVLPLPLRGRRIARIAVASRGTAPAAERLVAPLRDAAPVIEDTLAPLRFTESARVHAEPADPGAYIGENLLLGRLDPAALDALAELSGPTMVIMNIRHLGAALARPPAVPDTVRGRDAHYLVSAVSPVDPRVSLADPAAAHAQASPVWALEPFAAARLGTSPAFTAGPRG</sequence>
<dbReference type="Proteomes" id="UP000251891">
    <property type="component" value="Unassembled WGS sequence"/>
</dbReference>
<comment type="similarity">
    <text evidence="2">Belongs to the oxygen-dependent FAD-linked oxidoreductase family.</text>
</comment>
<dbReference type="SUPFAM" id="SSF56176">
    <property type="entry name" value="FAD-binding/transporter-associated domain-like"/>
    <property type="match status" value="1"/>
</dbReference>
<evidence type="ECO:0000256" key="1">
    <source>
        <dbReference type="ARBA" id="ARBA00001974"/>
    </source>
</evidence>
<evidence type="ECO:0000313" key="7">
    <source>
        <dbReference type="EMBL" id="RAY12746.1"/>
    </source>
</evidence>
<evidence type="ECO:0000313" key="8">
    <source>
        <dbReference type="Proteomes" id="UP000251891"/>
    </source>
</evidence>
<dbReference type="Gene3D" id="3.30.465.10">
    <property type="match status" value="1"/>
</dbReference>
<dbReference type="PROSITE" id="PS00862">
    <property type="entry name" value="OX2_COVAL_FAD"/>
    <property type="match status" value="1"/>
</dbReference>
<dbReference type="RefSeq" id="WP_111870354.1">
    <property type="nucleotide sequence ID" value="NZ_QLYX01000012.1"/>
</dbReference>
<dbReference type="InterPro" id="IPR016169">
    <property type="entry name" value="FAD-bd_PCMH_sub2"/>
</dbReference>
<organism evidence="7 8">
    <name type="scientific">Actinomadura craniellae</name>
    <dbReference type="NCBI Taxonomy" id="2231787"/>
    <lineage>
        <taxon>Bacteria</taxon>
        <taxon>Bacillati</taxon>
        <taxon>Actinomycetota</taxon>
        <taxon>Actinomycetes</taxon>
        <taxon>Streptosporangiales</taxon>
        <taxon>Thermomonosporaceae</taxon>
        <taxon>Actinomadura</taxon>
    </lineage>
</organism>
<keyword evidence="3" id="KW-0285">Flavoprotein</keyword>
<keyword evidence="4" id="KW-0274">FAD</keyword>
<dbReference type="InterPro" id="IPR050416">
    <property type="entry name" value="FAD-linked_Oxidoreductase"/>
</dbReference>
<dbReference type="PROSITE" id="PS51387">
    <property type="entry name" value="FAD_PCMH"/>
    <property type="match status" value="1"/>
</dbReference>
<reference evidence="7 8" key="1">
    <citation type="submission" date="2018-06" db="EMBL/GenBank/DDBJ databases">
        <title>Actinomadura craniellae sp. nov. isolated from marine sponge Craniella sp.</title>
        <authorList>
            <person name="Li L."/>
            <person name="Xu Q.H."/>
            <person name="Lin H.W."/>
            <person name="Lu Y.H."/>
        </authorList>
    </citation>
    <scope>NUCLEOTIDE SEQUENCE [LARGE SCALE GENOMIC DNA]</scope>
    <source>
        <strain evidence="7 8">LHW63021</strain>
    </source>
</reference>
<dbReference type="InterPro" id="IPR006094">
    <property type="entry name" value="Oxid_FAD_bind_N"/>
</dbReference>
<name>A0A365H136_9ACTN</name>
<accession>A0A365H136</accession>
<dbReference type="AlphaFoldDB" id="A0A365H136"/>
<evidence type="ECO:0000256" key="3">
    <source>
        <dbReference type="ARBA" id="ARBA00022630"/>
    </source>
</evidence>
<feature type="domain" description="FAD-binding PCMH-type" evidence="6">
    <location>
        <begin position="36"/>
        <end position="204"/>
    </location>
</feature>
<evidence type="ECO:0000256" key="4">
    <source>
        <dbReference type="ARBA" id="ARBA00022827"/>
    </source>
</evidence>
<dbReference type="Pfam" id="PF01565">
    <property type="entry name" value="FAD_binding_4"/>
    <property type="match status" value="1"/>
</dbReference>
<dbReference type="PANTHER" id="PTHR42973">
    <property type="entry name" value="BINDING OXIDOREDUCTASE, PUTATIVE (AFU_ORTHOLOGUE AFUA_1G17690)-RELATED"/>
    <property type="match status" value="1"/>
</dbReference>
<keyword evidence="5" id="KW-0560">Oxidoreductase</keyword>
<protein>
    <submittedName>
        <fullName evidence="7">FAD-linked oxidoreductase</fullName>
    </submittedName>
</protein>
<proteinExistence type="inferred from homology"/>
<dbReference type="PANTHER" id="PTHR42973:SF39">
    <property type="entry name" value="FAD-BINDING PCMH-TYPE DOMAIN-CONTAINING PROTEIN"/>
    <property type="match status" value="1"/>
</dbReference>
<comment type="caution">
    <text evidence="7">The sequence shown here is derived from an EMBL/GenBank/DDBJ whole genome shotgun (WGS) entry which is preliminary data.</text>
</comment>
<dbReference type="InterPro" id="IPR036318">
    <property type="entry name" value="FAD-bd_PCMH-like_sf"/>
</dbReference>
<dbReference type="OrthoDB" id="5169292at2"/>
<dbReference type="GO" id="GO:0071949">
    <property type="term" value="F:FAD binding"/>
    <property type="evidence" value="ECO:0007669"/>
    <property type="project" value="InterPro"/>
</dbReference>
<gene>
    <name evidence="7" type="ORF">DPM19_24470</name>
</gene>
<evidence type="ECO:0000256" key="2">
    <source>
        <dbReference type="ARBA" id="ARBA00005466"/>
    </source>
</evidence>
<dbReference type="GO" id="GO:0016491">
    <property type="term" value="F:oxidoreductase activity"/>
    <property type="evidence" value="ECO:0007669"/>
    <property type="project" value="UniProtKB-KW"/>
</dbReference>
<evidence type="ECO:0000256" key="5">
    <source>
        <dbReference type="ARBA" id="ARBA00023002"/>
    </source>
</evidence>
<dbReference type="InterPro" id="IPR006093">
    <property type="entry name" value="Oxy_OxRdtase_FAD_BS"/>
</dbReference>
<dbReference type="InterPro" id="IPR016166">
    <property type="entry name" value="FAD-bd_PCMH"/>
</dbReference>
<keyword evidence="8" id="KW-1185">Reference proteome</keyword>
<dbReference type="EMBL" id="QLYX01000012">
    <property type="protein sequence ID" value="RAY12746.1"/>
    <property type="molecule type" value="Genomic_DNA"/>
</dbReference>
<evidence type="ECO:0000259" key="6">
    <source>
        <dbReference type="PROSITE" id="PS51387"/>
    </source>
</evidence>
<comment type="cofactor">
    <cofactor evidence="1">
        <name>FAD</name>
        <dbReference type="ChEBI" id="CHEBI:57692"/>
    </cofactor>
</comment>
<dbReference type="Gene3D" id="3.40.462.20">
    <property type="match status" value="1"/>
</dbReference>